<gene>
    <name evidence="3" type="ORF">C1H84_14675</name>
</gene>
<dbReference type="AlphaFoldDB" id="A0A365YAE2"/>
<evidence type="ECO:0000256" key="1">
    <source>
        <dbReference type="SAM" id="MobiDB-lite"/>
    </source>
</evidence>
<keyword evidence="2" id="KW-1133">Transmembrane helix</keyword>
<keyword evidence="2" id="KW-0472">Membrane</keyword>
<feature type="region of interest" description="Disordered" evidence="1">
    <location>
        <begin position="213"/>
        <end position="272"/>
    </location>
</feature>
<reference evidence="3 4" key="1">
    <citation type="submission" date="2018-01" db="EMBL/GenBank/DDBJ databases">
        <title>Glutamicibacter soli strain NHPC-3 Whole genome sequence and assembly.</title>
        <authorList>
            <person name="Choudhury P."/>
            <person name="Gupta D."/>
            <person name="Sengupta K."/>
            <person name="Jawed A."/>
            <person name="Sultana N."/>
            <person name="Saha P."/>
        </authorList>
    </citation>
    <scope>NUCLEOTIDE SEQUENCE [LARGE SCALE GENOMIC DNA]</scope>
    <source>
        <strain evidence="3 4">NHPC-3</strain>
    </source>
</reference>
<feature type="transmembrane region" description="Helical" evidence="2">
    <location>
        <begin position="185"/>
        <end position="206"/>
    </location>
</feature>
<organism evidence="3 4">
    <name type="scientific">Glutamicibacter soli</name>
    <dbReference type="NCBI Taxonomy" id="453836"/>
    <lineage>
        <taxon>Bacteria</taxon>
        <taxon>Bacillati</taxon>
        <taxon>Actinomycetota</taxon>
        <taxon>Actinomycetes</taxon>
        <taxon>Micrococcales</taxon>
        <taxon>Micrococcaceae</taxon>
        <taxon>Glutamicibacter</taxon>
    </lineage>
</organism>
<proteinExistence type="predicted"/>
<dbReference type="Proteomes" id="UP000252167">
    <property type="component" value="Unassembled WGS sequence"/>
</dbReference>
<dbReference type="EMBL" id="POAF01000007">
    <property type="protein sequence ID" value="RBL99655.1"/>
    <property type="molecule type" value="Genomic_DNA"/>
</dbReference>
<keyword evidence="4" id="KW-1185">Reference proteome</keyword>
<protein>
    <submittedName>
        <fullName evidence="3">Chain-length determining protein</fullName>
    </submittedName>
</protein>
<evidence type="ECO:0000313" key="4">
    <source>
        <dbReference type="Proteomes" id="UP000252167"/>
    </source>
</evidence>
<evidence type="ECO:0000313" key="3">
    <source>
        <dbReference type="EMBL" id="RBL99655.1"/>
    </source>
</evidence>
<keyword evidence="2" id="KW-0812">Transmembrane</keyword>
<feature type="compositionally biased region" description="Polar residues" evidence="1">
    <location>
        <begin position="245"/>
        <end position="254"/>
    </location>
</feature>
<feature type="transmembrane region" description="Helical" evidence="2">
    <location>
        <begin position="12"/>
        <end position="32"/>
    </location>
</feature>
<sequence>MDPLAVLKTLWTYKFWVLPVLMITIASGVYVYQFGPRSYESSMSVAVVNPTLPSERELEKNPALAKLNKDNPYLRSSDPSLITDVMVTQLKSASTAAEIEAAGLGPEYVVGQGVNSNGFVIDISGVASTPENAVATAVALGKHLEKNLYDAQKINGADDMYLFTSLTVVAPEKPTEQFSSRLRSVIVVFIGGAVLMLTSVSLGVAVKKARLRKQARKSSSKHNGSDANAADATDDASSHAAAEQPDTSQENKTVAQGPVLVPVERTRRISSR</sequence>
<accession>A0A365YAE2</accession>
<comment type="caution">
    <text evidence="3">The sequence shown here is derived from an EMBL/GenBank/DDBJ whole genome shotgun (WGS) entry which is preliminary data.</text>
</comment>
<name>A0A365YAE2_9MICC</name>
<evidence type="ECO:0000256" key="2">
    <source>
        <dbReference type="SAM" id="Phobius"/>
    </source>
</evidence>